<dbReference type="AlphaFoldDB" id="A0A9W4UH85"/>
<accession>A0A9W4UH85</accession>
<comment type="caution">
    <text evidence="2">The sequence shown here is derived from an EMBL/GenBank/DDBJ whole genome shotgun (WGS) entry which is preliminary data.</text>
</comment>
<keyword evidence="3" id="KW-1185">Reference proteome</keyword>
<organism evidence="2 3">
    <name type="scientific">Periconia digitata</name>
    <dbReference type="NCBI Taxonomy" id="1303443"/>
    <lineage>
        <taxon>Eukaryota</taxon>
        <taxon>Fungi</taxon>
        <taxon>Dikarya</taxon>
        <taxon>Ascomycota</taxon>
        <taxon>Pezizomycotina</taxon>
        <taxon>Dothideomycetes</taxon>
        <taxon>Pleosporomycetidae</taxon>
        <taxon>Pleosporales</taxon>
        <taxon>Massarineae</taxon>
        <taxon>Periconiaceae</taxon>
        <taxon>Periconia</taxon>
    </lineage>
</organism>
<evidence type="ECO:0000313" key="3">
    <source>
        <dbReference type="Proteomes" id="UP001152607"/>
    </source>
</evidence>
<gene>
    <name evidence="2" type="ORF">PDIGIT_LOCUS7731</name>
</gene>
<protein>
    <submittedName>
        <fullName evidence="2">Uncharacterized protein</fullName>
    </submittedName>
</protein>
<dbReference type="EMBL" id="CAOQHR010000005">
    <property type="protein sequence ID" value="CAI6334667.1"/>
    <property type="molecule type" value="Genomic_DNA"/>
</dbReference>
<dbReference type="Proteomes" id="UP001152607">
    <property type="component" value="Unassembled WGS sequence"/>
</dbReference>
<name>A0A9W4UH85_9PLEO</name>
<evidence type="ECO:0000313" key="2">
    <source>
        <dbReference type="EMBL" id="CAI6334667.1"/>
    </source>
</evidence>
<proteinExistence type="predicted"/>
<reference evidence="2" key="1">
    <citation type="submission" date="2023-01" db="EMBL/GenBank/DDBJ databases">
        <authorList>
            <person name="Van Ghelder C."/>
            <person name="Rancurel C."/>
        </authorList>
    </citation>
    <scope>NUCLEOTIDE SEQUENCE</scope>
    <source>
        <strain evidence="2">CNCM I-4278</strain>
    </source>
</reference>
<feature type="compositionally biased region" description="Basic and acidic residues" evidence="1">
    <location>
        <begin position="1"/>
        <end position="12"/>
    </location>
</feature>
<feature type="region of interest" description="Disordered" evidence="1">
    <location>
        <begin position="1"/>
        <end position="21"/>
    </location>
</feature>
<sequence length="92" mass="10047">MLEPIIEQKRPFDPITPPTTETTKTTIITANAIKRFRLADFKFSRITAGAFPKAAGIPLTYSRSFRATRNGSALDLGEESVCVKVVCNSSAL</sequence>
<evidence type="ECO:0000256" key="1">
    <source>
        <dbReference type="SAM" id="MobiDB-lite"/>
    </source>
</evidence>